<comment type="subcellular location">
    <subcellularLocation>
        <location evidence="1">Membrane</location>
        <topology evidence="1">Multi-pass membrane protein</topology>
    </subcellularLocation>
</comment>
<evidence type="ECO:0000256" key="5">
    <source>
        <dbReference type="ARBA" id="ARBA00023136"/>
    </source>
</evidence>
<dbReference type="GO" id="GO:0038023">
    <property type="term" value="F:signaling receptor activity"/>
    <property type="evidence" value="ECO:0007669"/>
    <property type="project" value="TreeGrafter"/>
</dbReference>
<dbReference type="HOGENOM" id="CLU_2084606_0_0_1"/>
<dbReference type="GeneID" id="27343686"/>
<dbReference type="GO" id="GO:0016020">
    <property type="term" value="C:membrane"/>
    <property type="evidence" value="ECO:0007669"/>
    <property type="project" value="UniProtKB-SubCell"/>
</dbReference>
<dbReference type="GO" id="GO:0006882">
    <property type="term" value="P:intracellular zinc ion homeostasis"/>
    <property type="evidence" value="ECO:0007669"/>
    <property type="project" value="TreeGrafter"/>
</dbReference>
<dbReference type="PANTHER" id="PTHR20855">
    <property type="entry name" value="ADIPOR/PROGESTIN RECEPTOR-RELATED"/>
    <property type="match status" value="1"/>
</dbReference>
<dbReference type="STRING" id="569365.A0A0D2B611"/>
<protein>
    <submittedName>
        <fullName evidence="6">Uncharacterized protein</fullName>
    </submittedName>
</protein>
<evidence type="ECO:0000313" key="6">
    <source>
        <dbReference type="EMBL" id="KIW32987.1"/>
    </source>
</evidence>
<dbReference type="RefSeq" id="XP_016253203.1">
    <property type="nucleotide sequence ID" value="XM_016391301.1"/>
</dbReference>
<sequence length="117" mass="13261">MSGAELRKRPLPKVTMSTTNALTTRSEANPRTVTWQEIPEWQLDNEYILGGHRREKADYLDILTSVTFLHNETYNVHTHLSGAVLLPLVAAAFLRSLPEPQFLNVSSLDYAMLGIYF</sequence>
<proteinExistence type="inferred from homology"/>
<name>A0A0D2B611_9EURO</name>
<dbReference type="AlphaFoldDB" id="A0A0D2B611"/>
<keyword evidence="3" id="KW-0812">Transmembrane</keyword>
<accession>A0A0D2B611</accession>
<dbReference type="InterPro" id="IPR004254">
    <property type="entry name" value="AdipoR/HlyIII-related"/>
</dbReference>
<evidence type="ECO:0000256" key="3">
    <source>
        <dbReference type="ARBA" id="ARBA00022692"/>
    </source>
</evidence>
<dbReference type="OrthoDB" id="529367at2759"/>
<evidence type="ECO:0000256" key="1">
    <source>
        <dbReference type="ARBA" id="ARBA00004141"/>
    </source>
</evidence>
<evidence type="ECO:0000256" key="4">
    <source>
        <dbReference type="ARBA" id="ARBA00022989"/>
    </source>
</evidence>
<keyword evidence="5" id="KW-0472">Membrane</keyword>
<dbReference type="VEuPathDB" id="FungiDB:PV07_04492"/>
<organism evidence="6 7">
    <name type="scientific">Cladophialophora immunda</name>
    <dbReference type="NCBI Taxonomy" id="569365"/>
    <lineage>
        <taxon>Eukaryota</taxon>
        <taxon>Fungi</taxon>
        <taxon>Dikarya</taxon>
        <taxon>Ascomycota</taxon>
        <taxon>Pezizomycotina</taxon>
        <taxon>Eurotiomycetes</taxon>
        <taxon>Chaetothyriomycetidae</taxon>
        <taxon>Chaetothyriales</taxon>
        <taxon>Herpotrichiellaceae</taxon>
        <taxon>Cladophialophora</taxon>
    </lineage>
</organism>
<dbReference type="PANTHER" id="PTHR20855:SF52">
    <property type="entry name" value="ADIPONECTIN RECEPTOR PROTEIN"/>
    <property type="match status" value="1"/>
</dbReference>
<gene>
    <name evidence="6" type="ORF">PV07_04492</name>
</gene>
<dbReference type="Proteomes" id="UP000054466">
    <property type="component" value="Unassembled WGS sequence"/>
</dbReference>
<reference evidence="6 7" key="1">
    <citation type="submission" date="2015-01" db="EMBL/GenBank/DDBJ databases">
        <title>The Genome Sequence of Cladophialophora immunda CBS83496.</title>
        <authorList>
            <consortium name="The Broad Institute Genomics Platform"/>
            <person name="Cuomo C."/>
            <person name="de Hoog S."/>
            <person name="Gorbushina A."/>
            <person name="Stielow B."/>
            <person name="Teixiera M."/>
            <person name="Abouelleil A."/>
            <person name="Chapman S.B."/>
            <person name="Priest M."/>
            <person name="Young S.K."/>
            <person name="Wortman J."/>
            <person name="Nusbaum C."/>
            <person name="Birren B."/>
        </authorList>
    </citation>
    <scope>NUCLEOTIDE SEQUENCE [LARGE SCALE GENOMIC DNA]</scope>
    <source>
        <strain evidence="6 7">CBS 83496</strain>
    </source>
</reference>
<comment type="similarity">
    <text evidence="2">Belongs to the ADIPOR family.</text>
</comment>
<evidence type="ECO:0000256" key="2">
    <source>
        <dbReference type="ARBA" id="ARBA00007018"/>
    </source>
</evidence>
<keyword evidence="4" id="KW-1133">Transmembrane helix</keyword>
<keyword evidence="7" id="KW-1185">Reference proteome</keyword>
<evidence type="ECO:0000313" key="7">
    <source>
        <dbReference type="Proteomes" id="UP000054466"/>
    </source>
</evidence>
<dbReference type="EMBL" id="KN847041">
    <property type="protein sequence ID" value="KIW32987.1"/>
    <property type="molecule type" value="Genomic_DNA"/>
</dbReference>